<evidence type="ECO:0000256" key="8">
    <source>
        <dbReference type="ARBA" id="ARBA00023170"/>
    </source>
</evidence>
<dbReference type="GO" id="GO:0005886">
    <property type="term" value="C:plasma membrane"/>
    <property type="evidence" value="ECO:0007669"/>
    <property type="project" value="UniProtKB-SubCell"/>
</dbReference>
<evidence type="ECO:0000256" key="5">
    <source>
        <dbReference type="ARBA" id="ARBA00023040"/>
    </source>
</evidence>
<dbReference type="FunCoup" id="R7URG4">
    <property type="interactions" value="87"/>
</dbReference>
<dbReference type="EMBL" id="KB298546">
    <property type="protein sequence ID" value="ELU09094.1"/>
    <property type="molecule type" value="Genomic_DNA"/>
</dbReference>
<dbReference type="GO" id="GO:0004993">
    <property type="term" value="F:G protein-coupled serotonin receptor activity"/>
    <property type="evidence" value="ECO:0007669"/>
    <property type="project" value="TreeGrafter"/>
</dbReference>
<dbReference type="CDD" id="cd15302">
    <property type="entry name" value="7tmA_mAChR_GAR-2-like"/>
    <property type="match status" value="1"/>
</dbReference>
<evidence type="ECO:0000256" key="2">
    <source>
        <dbReference type="ARBA" id="ARBA00022475"/>
    </source>
</evidence>
<dbReference type="EnsemblMetazoa" id="CapteT23488">
    <property type="protein sequence ID" value="CapteP23488"/>
    <property type="gene ID" value="CapteG23488"/>
</dbReference>
<feature type="non-terminal residue" evidence="14">
    <location>
        <position position="1"/>
    </location>
</feature>
<feature type="transmembrane region" description="Helical" evidence="12">
    <location>
        <begin position="125"/>
        <end position="149"/>
    </location>
</feature>
<evidence type="ECO:0000313" key="14">
    <source>
        <dbReference type="EMBL" id="ELU09094.1"/>
    </source>
</evidence>
<keyword evidence="4 12" id="KW-1133">Transmembrane helix</keyword>
<dbReference type="GO" id="GO:0007197">
    <property type="term" value="P:adenylate cyclase-inhibiting G protein-coupled acetylcholine receptor signaling pathway"/>
    <property type="evidence" value="ECO:0007669"/>
    <property type="project" value="TreeGrafter"/>
</dbReference>
<evidence type="ECO:0000256" key="11">
    <source>
        <dbReference type="SAM" id="MobiDB-lite"/>
    </source>
</evidence>
<dbReference type="InterPro" id="IPR000995">
    <property type="entry name" value="Musac_Ach_rcpt"/>
</dbReference>
<keyword evidence="16" id="KW-1185">Reference proteome</keyword>
<dbReference type="PANTHER" id="PTHR24247:SF191">
    <property type="entry name" value="MUSCARINIC ACETYLCHOLINE RECEPTOR, B-TYPE, ISOFORM A"/>
    <property type="match status" value="1"/>
</dbReference>
<evidence type="ECO:0000256" key="12">
    <source>
        <dbReference type="SAM" id="Phobius"/>
    </source>
</evidence>
<organism evidence="14">
    <name type="scientific">Capitella teleta</name>
    <name type="common">Polychaete worm</name>
    <dbReference type="NCBI Taxonomy" id="283909"/>
    <lineage>
        <taxon>Eukaryota</taxon>
        <taxon>Metazoa</taxon>
        <taxon>Spiralia</taxon>
        <taxon>Lophotrochozoa</taxon>
        <taxon>Annelida</taxon>
        <taxon>Polychaeta</taxon>
        <taxon>Sedentaria</taxon>
        <taxon>Scolecida</taxon>
        <taxon>Capitellidae</taxon>
        <taxon>Capitella</taxon>
    </lineage>
</organism>
<evidence type="ECO:0000256" key="1">
    <source>
        <dbReference type="ARBA" id="ARBA00004651"/>
    </source>
</evidence>
<evidence type="ECO:0000259" key="13">
    <source>
        <dbReference type="PROSITE" id="PS50262"/>
    </source>
</evidence>
<dbReference type="InterPro" id="IPR017452">
    <property type="entry name" value="GPCR_Rhodpsn_7TM"/>
</dbReference>
<comment type="similarity">
    <text evidence="10">Belongs to the G-protein coupled receptor 1 family.</text>
</comment>
<keyword evidence="8 10" id="KW-0675">Receptor</keyword>
<dbReference type="AlphaFoldDB" id="R7URG4"/>
<dbReference type="PROSITE" id="PS00237">
    <property type="entry name" value="G_PROTEIN_RECEP_F1_1"/>
    <property type="match status" value="1"/>
</dbReference>
<dbReference type="EMBL" id="AMQN01006515">
    <property type="status" value="NOT_ANNOTATED_CDS"/>
    <property type="molecule type" value="Genomic_DNA"/>
</dbReference>
<feature type="compositionally biased region" description="Polar residues" evidence="11">
    <location>
        <begin position="234"/>
        <end position="251"/>
    </location>
</feature>
<feature type="transmembrane region" description="Helical" evidence="12">
    <location>
        <begin position="6"/>
        <end position="32"/>
    </location>
</feature>
<feature type="transmembrane region" description="Helical" evidence="12">
    <location>
        <begin position="396"/>
        <end position="414"/>
    </location>
</feature>
<reference evidence="15" key="3">
    <citation type="submission" date="2015-06" db="UniProtKB">
        <authorList>
            <consortium name="EnsemblMetazoa"/>
        </authorList>
    </citation>
    <scope>IDENTIFICATION</scope>
</reference>
<feature type="transmembrane region" description="Helical" evidence="12">
    <location>
        <begin position="84"/>
        <end position="104"/>
    </location>
</feature>
<feature type="compositionally biased region" description="Basic and acidic residues" evidence="11">
    <location>
        <begin position="310"/>
        <end position="324"/>
    </location>
</feature>
<dbReference type="PANTHER" id="PTHR24247">
    <property type="entry name" value="5-HYDROXYTRYPTAMINE RECEPTOR"/>
    <property type="match status" value="1"/>
</dbReference>
<dbReference type="SMART" id="SM01381">
    <property type="entry name" value="7TM_GPCR_Srsx"/>
    <property type="match status" value="1"/>
</dbReference>
<dbReference type="FunFam" id="1.20.1070.10:FF:000365">
    <property type="entry name" value="Muscarinic acetylcholine receptor gar-2"/>
    <property type="match status" value="1"/>
</dbReference>
<evidence type="ECO:0000256" key="9">
    <source>
        <dbReference type="ARBA" id="ARBA00023224"/>
    </source>
</evidence>
<keyword evidence="3 10" id="KW-0812">Transmembrane</keyword>
<dbReference type="OMA" id="NSSKCFR"/>
<dbReference type="GO" id="GO:0030425">
    <property type="term" value="C:dendrite"/>
    <property type="evidence" value="ECO:0007669"/>
    <property type="project" value="TreeGrafter"/>
</dbReference>
<feature type="compositionally biased region" description="Basic residues" evidence="11">
    <location>
        <begin position="288"/>
        <end position="301"/>
    </location>
</feature>
<dbReference type="OrthoDB" id="10071887at2759"/>
<dbReference type="Proteomes" id="UP000014760">
    <property type="component" value="Unassembled WGS sequence"/>
</dbReference>
<dbReference type="STRING" id="283909.R7URG4"/>
<evidence type="ECO:0000313" key="16">
    <source>
        <dbReference type="Proteomes" id="UP000014760"/>
    </source>
</evidence>
<gene>
    <name evidence="14" type="ORF">CAPTEDRAFT_23488</name>
</gene>
<dbReference type="InterPro" id="IPR000276">
    <property type="entry name" value="GPCR_Rhodpsn"/>
</dbReference>
<evidence type="ECO:0000256" key="3">
    <source>
        <dbReference type="ARBA" id="ARBA00022692"/>
    </source>
</evidence>
<dbReference type="PRINTS" id="PR00237">
    <property type="entry name" value="GPCRRHODOPSN"/>
</dbReference>
<dbReference type="HOGENOM" id="CLU_009579_11_2_1"/>
<dbReference type="GO" id="GO:0016907">
    <property type="term" value="F:G protein-coupled acetylcholine receptor activity"/>
    <property type="evidence" value="ECO:0007669"/>
    <property type="project" value="InterPro"/>
</dbReference>
<keyword evidence="7" id="KW-1015">Disulfide bond</keyword>
<name>R7URG4_CAPTE</name>
<dbReference type="GO" id="GO:0045202">
    <property type="term" value="C:synapse"/>
    <property type="evidence" value="ECO:0007669"/>
    <property type="project" value="TreeGrafter"/>
</dbReference>
<comment type="subcellular location">
    <subcellularLocation>
        <location evidence="1">Cell membrane</location>
        <topology evidence="1">Multi-pass membrane protein</topology>
    </subcellularLocation>
</comment>
<accession>R7URG4</accession>
<protein>
    <recommendedName>
        <fullName evidence="13">G-protein coupled receptors family 1 profile domain-containing protein</fullName>
    </recommendedName>
</protein>
<dbReference type="SUPFAM" id="SSF81321">
    <property type="entry name" value="Family A G protein-coupled receptor-like"/>
    <property type="match status" value="1"/>
</dbReference>
<dbReference type="Gene3D" id="1.20.1070.10">
    <property type="entry name" value="Rhodopsin 7-helix transmembrane proteins"/>
    <property type="match status" value="2"/>
</dbReference>
<evidence type="ECO:0000256" key="7">
    <source>
        <dbReference type="ARBA" id="ARBA00023157"/>
    </source>
</evidence>
<feature type="transmembrane region" description="Helical" evidence="12">
    <location>
        <begin position="44"/>
        <end position="64"/>
    </location>
</feature>
<keyword evidence="5 10" id="KW-0297">G-protein coupled receptor</keyword>
<evidence type="ECO:0000256" key="6">
    <source>
        <dbReference type="ARBA" id="ARBA00023136"/>
    </source>
</evidence>
<feature type="compositionally biased region" description="Low complexity" evidence="11">
    <location>
        <begin position="271"/>
        <end position="287"/>
    </location>
</feature>
<dbReference type="Pfam" id="PF00001">
    <property type="entry name" value="7tm_1"/>
    <property type="match status" value="1"/>
</dbReference>
<dbReference type="GO" id="GO:0007187">
    <property type="term" value="P:G protein-coupled receptor signaling pathway, coupled to cyclic nucleotide second messenger"/>
    <property type="evidence" value="ECO:0007669"/>
    <property type="project" value="TreeGrafter"/>
</dbReference>
<feature type="region of interest" description="Disordered" evidence="11">
    <location>
        <begin position="215"/>
        <end position="345"/>
    </location>
</feature>
<evidence type="ECO:0000256" key="10">
    <source>
        <dbReference type="RuleBase" id="RU000688"/>
    </source>
</evidence>
<evidence type="ECO:0000313" key="15">
    <source>
        <dbReference type="EnsemblMetazoa" id="CapteP23488"/>
    </source>
</evidence>
<keyword evidence="6 12" id="KW-0472">Membrane</keyword>
<keyword evidence="9 10" id="KW-0807">Transducer</keyword>
<dbReference type="PROSITE" id="PS50262">
    <property type="entry name" value="G_PROTEIN_RECEP_F1_2"/>
    <property type="match status" value="1"/>
</dbReference>
<evidence type="ECO:0000256" key="4">
    <source>
        <dbReference type="ARBA" id="ARBA00022989"/>
    </source>
</evidence>
<feature type="transmembrane region" description="Helical" evidence="12">
    <location>
        <begin position="169"/>
        <end position="194"/>
    </location>
</feature>
<feature type="domain" description="G-protein coupled receptors family 1 profile" evidence="13">
    <location>
        <begin position="24"/>
        <end position="454"/>
    </location>
</feature>
<keyword evidence="2" id="KW-1003">Cell membrane</keyword>
<reference evidence="14 16" key="2">
    <citation type="journal article" date="2013" name="Nature">
        <title>Insights into bilaterian evolution from three spiralian genomes.</title>
        <authorList>
            <person name="Simakov O."/>
            <person name="Marletaz F."/>
            <person name="Cho S.J."/>
            <person name="Edsinger-Gonzales E."/>
            <person name="Havlak P."/>
            <person name="Hellsten U."/>
            <person name="Kuo D.H."/>
            <person name="Larsson T."/>
            <person name="Lv J."/>
            <person name="Arendt D."/>
            <person name="Savage R."/>
            <person name="Osoegawa K."/>
            <person name="de Jong P."/>
            <person name="Grimwood J."/>
            <person name="Chapman J.A."/>
            <person name="Shapiro H."/>
            <person name="Aerts A."/>
            <person name="Otillar R.P."/>
            <person name="Terry A.Y."/>
            <person name="Boore J.L."/>
            <person name="Grigoriev I.V."/>
            <person name="Lindberg D.R."/>
            <person name="Seaver E.C."/>
            <person name="Weisblat D.A."/>
            <person name="Putnam N.H."/>
            <person name="Rokhsar D.S."/>
        </authorList>
    </citation>
    <scope>NUCLEOTIDE SEQUENCE</scope>
    <source>
        <strain evidence="14 16">I ESC-2004</strain>
    </source>
</reference>
<proteinExistence type="inferred from homology"/>
<reference evidence="16" key="1">
    <citation type="submission" date="2012-12" db="EMBL/GenBank/DDBJ databases">
        <authorList>
            <person name="Hellsten U."/>
            <person name="Grimwood J."/>
            <person name="Chapman J.A."/>
            <person name="Shapiro H."/>
            <person name="Aerts A."/>
            <person name="Otillar R.P."/>
            <person name="Terry A.Y."/>
            <person name="Boore J.L."/>
            <person name="Simakov O."/>
            <person name="Marletaz F."/>
            <person name="Cho S.-J."/>
            <person name="Edsinger-Gonzales E."/>
            <person name="Havlak P."/>
            <person name="Kuo D.-H."/>
            <person name="Larsson T."/>
            <person name="Lv J."/>
            <person name="Arendt D."/>
            <person name="Savage R."/>
            <person name="Osoegawa K."/>
            <person name="de Jong P."/>
            <person name="Lindberg D.R."/>
            <person name="Seaver E.C."/>
            <person name="Weisblat D.A."/>
            <person name="Putnam N.H."/>
            <person name="Grigoriev I.V."/>
            <person name="Rokhsar D.S."/>
        </authorList>
    </citation>
    <scope>NUCLEOTIDE SEQUENCE</scope>
    <source>
        <strain evidence="16">I ESC-2004</strain>
    </source>
</reference>
<feature type="non-terminal residue" evidence="14">
    <location>
        <position position="476"/>
    </location>
</feature>
<sequence length="476" mass="53318">PLPLWQIIFLGSLASFTSLMTIFGNTVVILSFVLERQIRQPTNYFIASLAVSDLLIGSISMPFYTVYLLAGEYWPLGEFVCDMWLSTDYTLCMTSIYTVFCITIDRYCSVKIPAKYRNWRTDRKVLIIIMATWIIPIGVFFTSIFGWQYFVGRRSVPEGKCFVQYMEEALFNCILQVGYFWITLIIMCILYTGIYRVALTLQAKSDAKHKKMTSLVSMAERSRRGPLLPRERQQTGTATSGSSPDAGTKQGTSSTSFSSSRNNEKEEDRSSSPTFPSDTDPSSNSPKRSPKTTKKSKKMKKNSTCAAAMVRRDSFANSDQKSDDASSVGSLNSLPDTPPIDTLPTPVVVSPAVNVQVTTTTDSKCVQSVLARVEDAAPLNGSDIEPAKNENRALKALRTITIILGAFVLCWTPWHILSMIMSICTAPEGCVEPVLYNISYYLCYLNSPINPLCYAFANQQFKKTFIRILKLDWHRT</sequence>
<dbReference type="PRINTS" id="PR00243">
    <property type="entry name" value="MUSCARINICR"/>
</dbReference>